<gene>
    <name evidence="2" type="ORF">DZC30_07165</name>
</gene>
<organism evidence="2 3">
    <name type="scientific">Comamonas testosteroni</name>
    <name type="common">Pseudomonas testosteroni</name>
    <dbReference type="NCBI Taxonomy" id="285"/>
    <lineage>
        <taxon>Bacteria</taxon>
        <taxon>Pseudomonadati</taxon>
        <taxon>Pseudomonadota</taxon>
        <taxon>Betaproteobacteria</taxon>
        <taxon>Burkholderiales</taxon>
        <taxon>Comamonadaceae</taxon>
        <taxon>Comamonas</taxon>
    </lineage>
</organism>
<dbReference type="EMBL" id="QURR01000007">
    <property type="protein sequence ID" value="RGE45723.1"/>
    <property type="molecule type" value="Genomic_DNA"/>
</dbReference>
<feature type="compositionally biased region" description="Basic residues" evidence="1">
    <location>
        <begin position="1"/>
        <end position="11"/>
    </location>
</feature>
<evidence type="ECO:0000313" key="2">
    <source>
        <dbReference type="EMBL" id="RGE45723.1"/>
    </source>
</evidence>
<feature type="region of interest" description="Disordered" evidence="1">
    <location>
        <begin position="1"/>
        <end position="27"/>
    </location>
</feature>
<name>A0A373FNJ6_COMTE</name>
<dbReference type="AlphaFoldDB" id="A0A373FNJ6"/>
<evidence type="ECO:0000313" key="3">
    <source>
        <dbReference type="Proteomes" id="UP000261948"/>
    </source>
</evidence>
<reference evidence="2 3" key="1">
    <citation type="submission" date="2018-08" db="EMBL/GenBank/DDBJ databases">
        <title>Comamonas testosteroni strain SWCO2.</title>
        <authorList>
            <person name="Jiang N."/>
            <person name="Zhang X.Z."/>
        </authorList>
    </citation>
    <scope>NUCLEOTIDE SEQUENCE [LARGE SCALE GENOMIC DNA]</scope>
    <source>
        <strain evidence="2 3">SWCO2</strain>
    </source>
</reference>
<protein>
    <submittedName>
        <fullName evidence="2">Uncharacterized protein</fullName>
    </submittedName>
</protein>
<accession>A0A373FNJ6</accession>
<proteinExistence type="predicted"/>
<dbReference type="Proteomes" id="UP000261948">
    <property type="component" value="Unassembled WGS sequence"/>
</dbReference>
<evidence type="ECO:0000256" key="1">
    <source>
        <dbReference type="SAM" id="MobiDB-lite"/>
    </source>
</evidence>
<keyword evidence="3" id="KW-1185">Reference proteome</keyword>
<sequence>MLQKHVARQRFPRTSLDDPLSGFAASPKGDDAIAARRLLLGVSHLEHANFEAASRSDHGTRSGQ</sequence>
<comment type="caution">
    <text evidence="2">The sequence shown here is derived from an EMBL/GenBank/DDBJ whole genome shotgun (WGS) entry which is preliminary data.</text>
</comment>